<name>A0A9P6SY12_9FUNG</name>
<keyword evidence="2" id="KW-1185">Reference proteome</keyword>
<organism evidence="1 2">
    <name type="scientific">Entomortierella chlamydospora</name>
    <dbReference type="NCBI Taxonomy" id="101097"/>
    <lineage>
        <taxon>Eukaryota</taxon>
        <taxon>Fungi</taxon>
        <taxon>Fungi incertae sedis</taxon>
        <taxon>Mucoromycota</taxon>
        <taxon>Mortierellomycotina</taxon>
        <taxon>Mortierellomycetes</taxon>
        <taxon>Mortierellales</taxon>
        <taxon>Mortierellaceae</taxon>
        <taxon>Entomortierella</taxon>
    </lineage>
</organism>
<gene>
    <name evidence="1" type="ORF">BGZ80_001260</name>
</gene>
<feature type="non-terminal residue" evidence="1">
    <location>
        <position position="1"/>
    </location>
</feature>
<comment type="caution">
    <text evidence="1">The sequence shown here is derived from an EMBL/GenBank/DDBJ whole genome shotgun (WGS) entry which is preliminary data.</text>
</comment>
<evidence type="ECO:0000313" key="2">
    <source>
        <dbReference type="Proteomes" id="UP000703661"/>
    </source>
</evidence>
<dbReference type="Proteomes" id="UP000703661">
    <property type="component" value="Unassembled WGS sequence"/>
</dbReference>
<proteinExistence type="predicted"/>
<sequence>AAGPVKTGPDMASFVVATLRNDPLDTKLSDEEFESFRDGLREFLLPIARVMIQQEKNKMKKKPPTECLIAMFARYWIHDHEAPSNQQFCNTCYWDCTW</sequence>
<dbReference type="EMBL" id="JAAAID010001284">
    <property type="protein sequence ID" value="KAG0010693.1"/>
    <property type="molecule type" value="Genomic_DNA"/>
</dbReference>
<reference evidence="1" key="1">
    <citation type="journal article" date="2020" name="Fungal Divers.">
        <title>Resolving the Mortierellaceae phylogeny through synthesis of multi-gene phylogenetics and phylogenomics.</title>
        <authorList>
            <person name="Vandepol N."/>
            <person name="Liber J."/>
            <person name="Desiro A."/>
            <person name="Na H."/>
            <person name="Kennedy M."/>
            <person name="Barry K."/>
            <person name="Grigoriev I.V."/>
            <person name="Miller A.N."/>
            <person name="O'Donnell K."/>
            <person name="Stajich J.E."/>
            <person name="Bonito G."/>
        </authorList>
    </citation>
    <scope>NUCLEOTIDE SEQUENCE</scope>
    <source>
        <strain evidence="1">NRRL 2769</strain>
    </source>
</reference>
<evidence type="ECO:0000313" key="1">
    <source>
        <dbReference type="EMBL" id="KAG0010693.1"/>
    </source>
</evidence>
<accession>A0A9P6SY12</accession>
<dbReference type="AlphaFoldDB" id="A0A9P6SY12"/>
<protein>
    <submittedName>
        <fullName evidence="1">Uncharacterized protein</fullName>
    </submittedName>
</protein>